<evidence type="ECO:0000313" key="3">
    <source>
        <dbReference type="Proteomes" id="UP001519460"/>
    </source>
</evidence>
<proteinExistence type="predicted"/>
<evidence type="ECO:0000259" key="1">
    <source>
        <dbReference type="Pfam" id="PF00685"/>
    </source>
</evidence>
<accession>A0ABD0LZB1</accession>
<protein>
    <recommendedName>
        <fullName evidence="1">Sulfotransferase domain-containing protein</fullName>
    </recommendedName>
</protein>
<dbReference type="PANTHER" id="PTHR15723:SF0">
    <property type="entry name" value="CARBOHYDRATE SULFOTRANSFERASE 15"/>
    <property type="match status" value="1"/>
</dbReference>
<dbReference type="Pfam" id="PF00685">
    <property type="entry name" value="Sulfotransfer_1"/>
    <property type="match status" value="1"/>
</dbReference>
<dbReference type="SUPFAM" id="SSF52540">
    <property type="entry name" value="P-loop containing nucleoside triphosphate hydrolases"/>
    <property type="match status" value="1"/>
</dbReference>
<evidence type="ECO:0000313" key="2">
    <source>
        <dbReference type="EMBL" id="KAK7504794.1"/>
    </source>
</evidence>
<organism evidence="2 3">
    <name type="scientific">Batillaria attramentaria</name>
    <dbReference type="NCBI Taxonomy" id="370345"/>
    <lineage>
        <taxon>Eukaryota</taxon>
        <taxon>Metazoa</taxon>
        <taxon>Spiralia</taxon>
        <taxon>Lophotrochozoa</taxon>
        <taxon>Mollusca</taxon>
        <taxon>Gastropoda</taxon>
        <taxon>Caenogastropoda</taxon>
        <taxon>Sorbeoconcha</taxon>
        <taxon>Cerithioidea</taxon>
        <taxon>Batillariidae</taxon>
        <taxon>Batillaria</taxon>
    </lineage>
</organism>
<sequence length="219" mass="25798">MRRASVVFKTYMTTQMACAGDASASNVYENHFWHLYPGNENCSEPRVLTVDYIRHLNPGAKTIMIVRNPTSRLYSSYKFYNQFTHLESNREEFHEWAKEQFELITDCFNEPIVGIYYVYVQDWLLRFPREQVYITRLEDLSANVTGEMTKIFEFLELDPVNQETMAEIESAKRANVGTLSRKFGPILPATKSLLDDFYRPFNRRLAQLLGDDRFLWEDD</sequence>
<name>A0ABD0LZB1_9CAEN</name>
<reference evidence="2 3" key="1">
    <citation type="journal article" date="2023" name="Sci. Data">
        <title>Genome assembly of the Korean intertidal mud-creeper Batillaria attramentaria.</title>
        <authorList>
            <person name="Patra A.K."/>
            <person name="Ho P.T."/>
            <person name="Jun S."/>
            <person name="Lee S.J."/>
            <person name="Kim Y."/>
            <person name="Won Y.J."/>
        </authorList>
    </citation>
    <scope>NUCLEOTIDE SEQUENCE [LARGE SCALE GENOMIC DNA]</scope>
    <source>
        <strain evidence="2">Wonlab-2016</strain>
    </source>
</reference>
<dbReference type="PANTHER" id="PTHR15723">
    <property type="entry name" value="CARBOHYDRATE SULFOTRANSFERASE 15"/>
    <property type="match status" value="1"/>
</dbReference>
<gene>
    <name evidence="2" type="ORF">BaRGS_00003822</name>
</gene>
<dbReference type="InterPro" id="IPR052654">
    <property type="entry name" value="CS_Sulfotransferase"/>
</dbReference>
<dbReference type="Proteomes" id="UP001519460">
    <property type="component" value="Unassembled WGS sequence"/>
</dbReference>
<dbReference type="Gene3D" id="3.40.50.300">
    <property type="entry name" value="P-loop containing nucleotide triphosphate hydrolases"/>
    <property type="match status" value="1"/>
</dbReference>
<keyword evidence="3" id="KW-1185">Reference proteome</keyword>
<dbReference type="AlphaFoldDB" id="A0ABD0LZB1"/>
<dbReference type="InterPro" id="IPR000863">
    <property type="entry name" value="Sulfotransferase_dom"/>
</dbReference>
<dbReference type="InterPro" id="IPR027417">
    <property type="entry name" value="P-loop_NTPase"/>
</dbReference>
<feature type="domain" description="Sulfotransferase" evidence="1">
    <location>
        <begin position="56"/>
        <end position="166"/>
    </location>
</feature>
<comment type="caution">
    <text evidence="2">The sequence shown here is derived from an EMBL/GenBank/DDBJ whole genome shotgun (WGS) entry which is preliminary data.</text>
</comment>
<dbReference type="EMBL" id="JACVVK020000013">
    <property type="protein sequence ID" value="KAK7504794.1"/>
    <property type="molecule type" value="Genomic_DNA"/>
</dbReference>